<organism evidence="2 3">
    <name type="scientific">Kineothrix sedimenti</name>
    <dbReference type="NCBI Taxonomy" id="3123317"/>
    <lineage>
        <taxon>Bacteria</taxon>
        <taxon>Bacillati</taxon>
        <taxon>Bacillota</taxon>
        <taxon>Clostridia</taxon>
        <taxon>Lachnospirales</taxon>
        <taxon>Lachnospiraceae</taxon>
        <taxon>Kineothrix</taxon>
    </lineage>
</organism>
<dbReference type="Proteomes" id="UP001451571">
    <property type="component" value="Chromosome"/>
</dbReference>
<keyword evidence="1" id="KW-0472">Membrane</keyword>
<evidence type="ECO:0000256" key="1">
    <source>
        <dbReference type="SAM" id="Phobius"/>
    </source>
</evidence>
<keyword evidence="1" id="KW-1133">Transmembrane helix</keyword>
<name>A0ABZ3ETL9_9FIRM</name>
<dbReference type="EMBL" id="CP146256">
    <property type="protein sequence ID" value="XAH72964.1"/>
    <property type="molecule type" value="Genomic_DNA"/>
</dbReference>
<dbReference type="RefSeq" id="WP_342756575.1">
    <property type="nucleotide sequence ID" value="NZ_CP146256.1"/>
</dbReference>
<feature type="transmembrane region" description="Helical" evidence="1">
    <location>
        <begin position="12"/>
        <end position="33"/>
    </location>
</feature>
<sequence length="54" mass="6169">MIFDKYILNFYAGYELSTIIVSAVFLLLLYLLADKLRLSYFTLKKLTGSAGLFP</sequence>
<protein>
    <submittedName>
        <fullName evidence="2">Uncharacterized protein</fullName>
    </submittedName>
</protein>
<evidence type="ECO:0000313" key="2">
    <source>
        <dbReference type="EMBL" id="XAH72964.1"/>
    </source>
</evidence>
<accession>A0ABZ3ETL9</accession>
<keyword evidence="3" id="KW-1185">Reference proteome</keyword>
<reference evidence="2 3" key="1">
    <citation type="submission" date="2024-02" db="EMBL/GenBank/DDBJ databases">
        <title>Bacterial strain from lacustrine sediment.</title>
        <authorList>
            <person name="Petit C."/>
            <person name="Fadhlaoui K."/>
        </authorList>
    </citation>
    <scope>NUCLEOTIDE SEQUENCE [LARGE SCALE GENOMIC DNA]</scope>
    <source>
        <strain evidence="2 3">IPX-CK</strain>
    </source>
</reference>
<evidence type="ECO:0000313" key="3">
    <source>
        <dbReference type="Proteomes" id="UP001451571"/>
    </source>
</evidence>
<proteinExistence type="predicted"/>
<keyword evidence="1" id="KW-0812">Transmembrane</keyword>
<gene>
    <name evidence="2" type="ORF">V6984_15830</name>
</gene>